<name>A0A4R3YUD3_9GAMM</name>
<dbReference type="CDD" id="cd05247">
    <property type="entry name" value="UDP_G4E_1_SDR_e"/>
    <property type="match status" value="1"/>
</dbReference>
<dbReference type="GO" id="GO:0033499">
    <property type="term" value="P:galactose catabolic process via UDP-galactose, Leloir pathway"/>
    <property type="evidence" value="ECO:0007669"/>
    <property type="project" value="TreeGrafter"/>
</dbReference>
<evidence type="ECO:0000256" key="6">
    <source>
        <dbReference type="ARBA" id="ARBA00018569"/>
    </source>
</evidence>
<reference evidence="12 13" key="1">
    <citation type="submission" date="2019-03" db="EMBL/GenBank/DDBJ databases">
        <title>Above-ground endophytic microbial communities from plants in different locations in the United States.</title>
        <authorList>
            <person name="Frank C."/>
        </authorList>
    </citation>
    <scope>NUCLEOTIDE SEQUENCE [LARGE SCALE GENOMIC DNA]</scope>
    <source>
        <strain evidence="12 13">LP_13_YM</strain>
    </source>
</reference>
<comment type="similarity">
    <text evidence="4 10">Belongs to the NAD(P)-dependent epimerase/dehydratase family.</text>
</comment>
<evidence type="ECO:0000256" key="8">
    <source>
        <dbReference type="ARBA" id="ARBA00023235"/>
    </source>
</evidence>
<gene>
    <name evidence="12" type="ORF">EC912_103457</name>
</gene>
<comment type="catalytic activity">
    <reaction evidence="1 10">
        <text>UDP-alpha-D-glucose = UDP-alpha-D-galactose</text>
        <dbReference type="Rhea" id="RHEA:22168"/>
        <dbReference type="ChEBI" id="CHEBI:58885"/>
        <dbReference type="ChEBI" id="CHEBI:66914"/>
        <dbReference type="EC" id="5.1.3.2"/>
    </reaction>
</comment>
<dbReference type="Gene3D" id="3.40.50.720">
    <property type="entry name" value="NAD(P)-binding Rossmann-like Domain"/>
    <property type="match status" value="1"/>
</dbReference>
<dbReference type="InterPro" id="IPR005886">
    <property type="entry name" value="UDP_G4E"/>
</dbReference>
<protein>
    <recommendedName>
        <fullName evidence="6 10">UDP-glucose 4-epimerase</fullName>
        <ecNumber evidence="5 10">5.1.3.2</ecNumber>
    </recommendedName>
</protein>
<dbReference type="PANTHER" id="PTHR43725:SF53">
    <property type="entry name" value="UDP-ARABINOSE 4-EPIMERASE 1"/>
    <property type="match status" value="1"/>
</dbReference>
<keyword evidence="8 10" id="KW-0413">Isomerase</keyword>
<evidence type="ECO:0000313" key="13">
    <source>
        <dbReference type="Proteomes" id="UP000295645"/>
    </source>
</evidence>
<dbReference type="InterPro" id="IPR001509">
    <property type="entry name" value="Epimerase_deHydtase"/>
</dbReference>
<dbReference type="EMBL" id="SMCS01000003">
    <property type="protein sequence ID" value="TCV94964.1"/>
    <property type="molecule type" value="Genomic_DNA"/>
</dbReference>
<dbReference type="NCBIfam" id="TIGR01179">
    <property type="entry name" value="galE"/>
    <property type="match status" value="1"/>
</dbReference>
<accession>A0A4R3YUD3</accession>
<dbReference type="UniPathway" id="UPA00214"/>
<dbReference type="Proteomes" id="UP000295645">
    <property type="component" value="Unassembled WGS sequence"/>
</dbReference>
<dbReference type="Pfam" id="PF01370">
    <property type="entry name" value="Epimerase"/>
    <property type="match status" value="1"/>
</dbReference>
<evidence type="ECO:0000256" key="7">
    <source>
        <dbReference type="ARBA" id="ARBA00023027"/>
    </source>
</evidence>
<dbReference type="SUPFAM" id="SSF51735">
    <property type="entry name" value="NAD(P)-binding Rossmann-fold domains"/>
    <property type="match status" value="1"/>
</dbReference>
<comment type="caution">
    <text evidence="12">The sequence shown here is derived from an EMBL/GenBank/DDBJ whole genome shotgun (WGS) entry which is preliminary data.</text>
</comment>
<comment type="pathway">
    <text evidence="3 10">Carbohydrate metabolism; galactose metabolism.</text>
</comment>
<evidence type="ECO:0000259" key="11">
    <source>
        <dbReference type="Pfam" id="PF01370"/>
    </source>
</evidence>
<dbReference type="EC" id="5.1.3.2" evidence="5 10"/>
<keyword evidence="9 10" id="KW-0119">Carbohydrate metabolism</keyword>
<evidence type="ECO:0000256" key="10">
    <source>
        <dbReference type="RuleBase" id="RU366046"/>
    </source>
</evidence>
<dbReference type="PANTHER" id="PTHR43725">
    <property type="entry name" value="UDP-GLUCOSE 4-EPIMERASE"/>
    <property type="match status" value="1"/>
</dbReference>
<feature type="domain" description="NAD-dependent epimerase/dehydratase" evidence="11">
    <location>
        <begin position="3"/>
        <end position="250"/>
    </location>
</feature>
<proteinExistence type="inferred from homology"/>
<evidence type="ECO:0000256" key="5">
    <source>
        <dbReference type="ARBA" id="ARBA00013189"/>
    </source>
</evidence>
<evidence type="ECO:0000256" key="4">
    <source>
        <dbReference type="ARBA" id="ARBA00007637"/>
    </source>
</evidence>
<evidence type="ECO:0000256" key="2">
    <source>
        <dbReference type="ARBA" id="ARBA00001911"/>
    </source>
</evidence>
<dbReference type="InterPro" id="IPR036291">
    <property type="entry name" value="NAD(P)-bd_dom_sf"/>
</dbReference>
<evidence type="ECO:0000313" key="12">
    <source>
        <dbReference type="EMBL" id="TCV94964.1"/>
    </source>
</evidence>
<keyword evidence="7 10" id="KW-0520">NAD</keyword>
<dbReference type="RefSeq" id="WP_132143720.1">
    <property type="nucleotide sequence ID" value="NZ_SMCS01000003.1"/>
</dbReference>
<evidence type="ECO:0000256" key="3">
    <source>
        <dbReference type="ARBA" id="ARBA00004947"/>
    </source>
</evidence>
<evidence type="ECO:0000256" key="9">
    <source>
        <dbReference type="ARBA" id="ARBA00023277"/>
    </source>
</evidence>
<comment type="cofactor">
    <cofactor evidence="2 10">
        <name>NAD(+)</name>
        <dbReference type="ChEBI" id="CHEBI:57540"/>
    </cofactor>
</comment>
<keyword evidence="13" id="KW-1185">Reference proteome</keyword>
<dbReference type="AlphaFoldDB" id="A0A4R3YUD3"/>
<dbReference type="OrthoDB" id="9803010at2"/>
<evidence type="ECO:0000256" key="1">
    <source>
        <dbReference type="ARBA" id="ARBA00000083"/>
    </source>
</evidence>
<dbReference type="Gene3D" id="3.90.25.10">
    <property type="entry name" value="UDP-galactose 4-epimerase, domain 1"/>
    <property type="match status" value="1"/>
</dbReference>
<comment type="subunit">
    <text evidence="10">Homodimer.</text>
</comment>
<sequence length="323" mass="35201">MRALVSGGAGYIGSHMCKALAAEGHDVLVLDNLSTGHRAAVKWGDFVQADLLDAARVDGVLAEFRPDVVFHFAGLSVVRDSMSQPFDYYRNNVVGSLNLLSAMQNHDVGKIVFSSSAAVYGTPVVETIDEMQVTQPINPYGTTKLMVERMLGDAALAYGLRSVSLRYFNAAGADLDSDIGEAHEPETHLIPNALRAADESMVLDVFGTDYATPDGTCIRDYVHVVDLADAHLRAAGYLDENAGTHRFNLGTGTGCSVLQIVGKVREATGCALKYRVSPRRQGDPARLVASNERARSYLGWEPRYSDLRTMVDSAWAWHRTRTY</sequence>
<organism evidence="12 13">
    <name type="scientific">Luteibacter rhizovicinus</name>
    <dbReference type="NCBI Taxonomy" id="242606"/>
    <lineage>
        <taxon>Bacteria</taxon>
        <taxon>Pseudomonadati</taxon>
        <taxon>Pseudomonadota</taxon>
        <taxon>Gammaproteobacteria</taxon>
        <taxon>Lysobacterales</taxon>
        <taxon>Rhodanobacteraceae</taxon>
        <taxon>Luteibacter</taxon>
    </lineage>
</organism>
<dbReference type="GO" id="GO:0003978">
    <property type="term" value="F:UDP-glucose 4-epimerase activity"/>
    <property type="evidence" value="ECO:0007669"/>
    <property type="project" value="UniProtKB-UniRule"/>
</dbReference>